<sequence length="284" mass="33277">MMKVNYVRGIPIPVAPWFKTKNVEETLDLVPQDGDIIISSYPKTGTNWLQYIVFQITSKGELFPNFNECVYKYAPFLEASGTSVLDTMEKPRIYKHHCPYDKVQKNAKAKYVYIYRKPEDTVISYYHFTSELGFDVPEFDDFFEQFITGDIAYGHYFDHVLTYYEQKEDEGLLLVSYEKLLLNKKEEILRIAKFLGEEYFQNLSTDDEVMEKVLEHTSFDYMKKNLEVTSPNKAENVTKKINFFRKGVIGDGKKSLSADQLERLKNLAKEKLKGSDLLNEWFQE</sequence>
<keyword evidence="5" id="KW-1185">Reference proteome</keyword>
<dbReference type="AlphaFoldDB" id="A0AAV4PZI9"/>
<protein>
    <recommendedName>
        <fullName evidence="3">Sulfotransferase domain-containing protein</fullName>
    </recommendedName>
</protein>
<name>A0AAV4PZI9_9ARAC</name>
<dbReference type="GO" id="GO:0008146">
    <property type="term" value="F:sulfotransferase activity"/>
    <property type="evidence" value="ECO:0007669"/>
    <property type="project" value="InterPro"/>
</dbReference>
<proteinExistence type="inferred from homology"/>
<dbReference type="SUPFAM" id="SSF52540">
    <property type="entry name" value="P-loop containing nucleoside triphosphate hydrolases"/>
    <property type="match status" value="1"/>
</dbReference>
<dbReference type="PANTHER" id="PTHR11783">
    <property type="entry name" value="SULFOTRANSFERASE SULT"/>
    <property type="match status" value="1"/>
</dbReference>
<evidence type="ECO:0000259" key="3">
    <source>
        <dbReference type="Pfam" id="PF00685"/>
    </source>
</evidence>
<reference evidence="4 5" key="1">
    <citation type="submission" date="2021-06" db="EMBL/GenBank/DDBJ databases">
        <title>Caerostris darwini draft genome.</title>
        <authorList>
            <person name="Kono N."/>
            <person name="Arakawa K."/>
        </authorList>
    </citation>
    <scope>NUCLEOTIDE SEQUENCE [LARGE SCALE GENOMIC DNA]</scope>
</reference>
<keyword evidence="2" id="KW-0808">Transferase</keyword>
<dbReference type="Proteomes" id="UP001054837">
    <property type="component" value="Unassembled WGS sequence"/>
</dbReference>
<organism evidence="4 5">
    <name type="scientific">Caerostris darwini</name>
    <dbReference type="NCBI Taxonomy" id="1538125"/>
    <lineage>
        <taxon>Eukaryota</taxon>
        <taxon>Metazoa</taxon>
        <taxon>Ecdysozoa</taxon>
        <taxon>Arthropoda</taxon>
        <taxon>Chelicerata</taxon>
        <taxon>Arachnida</taxon>
        <taxon>Araneae</taxon>
        <taxon>Araneomorphae</taxon>
        <taxon>Entelegynae</taxon>
        <taxon>Araneoidea</taxon>
        <taxon>Araneidae</taxon>
        <taxon>Caerostris</taxon>
    </lineage>
</organism>
<evidence type="ECO:0000313" key="5">
    <source>
        <dbReference type="Proteomes" id="UP001054837"/>
    </source>
</evidence>
<comment type="caution">
    <text evidence="4">The sequence shown here is derived from an EMBL/GenBank/DDBJ whole genome shotgun (WGS) entry which is preliminary data.</text>
</comment>
<dbReference type="EMBL" id="BPLQ01003666">
    <property type="protein sequence ID" value="GIY02281.1"/>
    <property type="molecule type" value="Genomic_DNA"/>
</dbReference>
<accession>A0AAV4PZI9</accession>
<dbReference type="Pfam" id="PF00685">
    <property type="entry name" value="Sulfotransfer_1"/>
    <property type="match status" value="1"/>
</dbReference>
<comment type="similarity">
    <text evidence="1">Belongs to the sulfotransferase 1 family.</text>
</comment>
<evidence type="ECO:0000256" key="1">
    <source>
        <dbReference type="ARBA" id="ARBA00005771"/>
    </source>
</evidence>
<gene>
    <name evidence="4" type="primary">Sult1b1</name>
    <name evidence="4" type="ORF">CDAR_112681</name>
</gene>
<dbReference type="InterPro" id="IPR000863">
    <property type="entry name" value="Sulfotransferase_dom"/>
</dbReference>
<dbReference type="InterPro" id="IPR027417">
    <property type="entry name" value="P-loop_NTPase"/>
</dbReference>
<dbReference type="Gene3D" id="3.40.50.300">
    <property type="entry name" value="P-loop containing nucleotide triphosphate hydrolases"/>
    <property type="match status" value="1"/>
</dbReference>
<feature type="domain" description="Sulfotransferase" evidence="3">
    <location>
        <begin position="33"/>
        <end position="275"/>
    </location>
</feature>
<evidence type="ECO:0000313" key="4">
    <source>
        <dbReference type="EMBL" id="GIY02281.1"/>
    </source>
</evidence>
<evidence type="ECO:0000256" key="2">
    <source>
        <dbReference type="ARBA" id="ARBA00022679"/>
    </source>
</evidence>